<accession>A0A0C9X1F0</accession>
<feature type="transmembrane region" description="Helical" evidence="1">
    <location>
        <begin position="432"/>
        <end position="457"/>
    </location>
</feature>
<protein>
    <recommendedName>
        <fullName evidence="2">G domain-containing protein</fullName>
    </recommendedName>
</protein>
<dbReference type="HOGENOM" id="CLU_023805_2_0_1"/>
<dbReference type="Proteomes" id="UP000054477">
    <property type="component" value="Unassembled WGS sequence"/>
</dbReference>
<proteinExistence type="predicted"/>
<gene>
    <name evidence="3" type="ORF">K443DRAFT_192416</name>
</gene>
<feature type="transmembrane region" description="Helical" evidence="1">
    <location>
        <begin position="477"/>
        <end position="502"/>
    </location>
</feature>
<dbReference type="Pfam" id="PF01926">
    <property type="entry name" value="MMR_HSR1"/>
    <property type="match status" value="1"/>
</dbReference>
<keyword evidence="1" id="KW-0472">Membrane</keyword>
<dbReference type="Gene3D" id="3.40.50.300">
    <property type="entry name" value="P-loop containing nucleotide triphosphate hydrolases"/>
    <property type="match status" value="1"/>
</dbReference>
<dbReference type="InterPro" id="IPR027417">
    <property type="entry name" value="P-loop_NTPase"/>
</dbReference>
<dbReference type="GO" id="GO:0005525">
    <property type="term" value="F:GTP binding"/>
    <property type="evidence" value="ECO:0007669"/>
    <property type="project" value="InterPro"/>
</dbReference>
<feature type="domain" description="G" evidence="2">
    <location>
        <begin position="108"/>
        <end position="182"/>
    </location>
</feature>
<organism evidence="3 4">
    <name type="scientific">Laccaria amethystina LaAM-08-1</name>
    <dbReference type="NCBI Taxonomy" id="1095629"/>
    <lineage>
        <taxon>Eukaryota</taxon>
        <taxon>Fungi</taxon>
        <taxon>Dikarya</taxon>
        <taxon>Basidiomycota</taxon>
        <taxon>Agaricomycotina</taxon>
        <taxon>Agaricomycetes</taxon>
        <taxon>Agaricomycetidae</taxon>
        <taxon>Agaricales</taxon>
        <taxon>Agaricineae</taxon>
        <taxon>Hydnangiaceae</taxon>
        <taxon>Laccaria</taxon>
    </lineage>
</organism>
<dbReference type="InterPro" id="IPR006073">
    <property type="entry name" value="GTP-bd"/>
</dbReference>
<reference evidence="4" key="2">
    <citation type="submission" date="2015-01" db="EMBL/GenBank/DDBJ databases">
        <title>Evolutionary Origins and Diversification of the Mycorrhizal Mutualists.</title>
        <authorList>
            <consortium name="DOE Joint Genome Institute"/>
            <consortium name="Mycorrhizal Genomics Consortium"/>
            <person name="Kohler A."/>
            <person name="Kuo A."/>
            <person name="Nagy L.G."/>
            <person name="Floudas D."/>
            <person name="Copeland A."/>
            <person name="Barry K.W."/>
            <person name="Cichocki N."/>
            <person name="Veneault-Fourrey C."/>
            <person name="LaButti K."/>
            <person name="Lindquist E.A."/>
            <person name="Lipzen A."/>
            <person name="Lundell T."/>
            <person name="Morin E."/>
            <person name="Murat C."/>
            <person name="Riley R."/>
            <person name="Ohm R."/>
            <person name="Sun H."/>
            <person name="Tunlid A."/>
            <person name="Henrissat B."/>
            <person name="Grigoriev I.V."/>
            <person name="Hibbett D.S."/>
            <person name="Martin F."/>
        </authorList>
    </citation>
    <scope>NUCLEOTIDE SEQUENCE [LARGE SCALE GENOMIC DNA]</scope>
    <source>
        <strain evidence="4">LaAM-08-1</strain>
    </source>
</reference>
<keyword evidence="1" id="KW-1133">Transmembrane helix</keyword>
<dbReference type="EMBL" id="KN838658">
    <property type="protein sequence ID" value="KIJ98930.1"/>
    <property type="molecule type" value="Genomic_DNA"/>
</dbReference>
<sequence>MSTRQKGSQDRLIIALLSPSDPIILRVNYRSWKKLASKNQIYQRELLEKAGPQYVGRQEWSKSYDKVNVVLGLTVSPPSANESTSAGSSTSDLRPTTDAIFKLVDRFRVLVIGKTGAGKSSLINRCFGVTEAAVSEYQAGRSDINTAIIARENGRFVLHDSQGFEPGEDRNFQTVVNFLKARKNMPDIKDQVHAVWLCFPVPLSADERLFERGVEEFFRMRAAGELGPVPIITIFTKYDTLVDEIEYSRDFRNRTRALDKETRSKLLIKETNTMFQELCVLPFEGAVGSDIPHIAVSTNEEYKETSKTLRELVKLTAEYVKQCLSVEVAEEVAVLSAVAQRINPAVKIDAVIAVGKKRYWRGLASSANFPGKTLEACLQVLHADIVRIWNIQDDFAFLESKEFKALMMGLVGEQYDKLSNPNIMIPVSLSMLGSLAGILAACAGPAVPIVLPIAASLVAAKWAYDVYQQSQLTLQRLMAYIVDVTIVMQMIFGLVVNAQLYLSRRLIKLAFTTYSESRERVQVHSEIKEHVKHAGRADRDAALAKILQLIEDYRMKPEDMEELQSKMAGFANIEDEPWVVPQS</sequence>
<dbReference type="AlphaFoldDB" id="A0A0C9X1F0"/>
<evidence type="ECO:0000313" key="4">
    <source>
        <dbReference type="Proteomes" id="UP000054477"/>
    </source>
</evidence>
<evidence type="ECO:0000256" key="1">
    <source>
        <dbReference type="SAM" id="Phobius"/>
    </source>
</evidence>
<dbReference type="SUPFAM" id="SSF52540">
    <property type="entry name" value="P-loop containing nucleoside triphosphate hydrolases"/>
    <property type="match status" value="1"/>
</dbReference>
<dbReference type="OrthoDB" id="391988at2759"/>
<evidence type="ECO:0000259" key="2">
    <source>
        <dbReference type="Pfam" id="PF01926"/>
    </source>
</evidence>
<keyword evidence="4" id="KW-1185">Reference proteome</keyword>
<reference evidence="3 4" key="1">
    <citation type="submission" date="2014-04" db="EMBL/GenBank/DDBJ databases">
        <authorList>
            <consortium name="DOE Joint Genome Institute"/>
            <person name="Kuo A."/>
            <person name="Kohler A."/>
            <person name="Nagy L.G."/>
            <person name="Floudas D."/>
            <person name="Copeland A."/>
            <person name="Barry K.W."/>
            <person name="Cichocki N."/>
            <person name="Veneault-Fourrey C."/>
            <person name="LaButti K."/>
            <person name="Lindquist E.A."/>
            <person name="Lipzen A."/>
            <person name="Lundell T."/>
            <person name="Morin E."/>
            <person name="Murat C."/>
            <person name="Sun H."/>
            <person name="Tunlid A."/>
            <person name="Henrissat B."/>
            <person name="Grigoriev I.V."/>
            <person name="Hibbett D.S."/>
            <person name="Martin F."/>
            <person name="Nordberg H.P."/>
            <person name="Cantor M.N."/>
            <person name="Hua S.X."/>
        </authorList>
    </citation>
    <scope>NUCLEOTIDE SEQUENCE [LARGE SCALE GENOMIC DNA]</scope>
    <source>
        <strain evidence="3 4">LaAM-08-1</strain>
    </source>
</reference>
<evidence type="ECO:0000313" key="3">
    <source>
        <dbReference type="EMBL" id="KIJ98930.1"/>
    </source>
</evidence>
<keyword evidence="1" id="KW-0812">Transmembrane</keyword>
<name>A0A0C9X1F0_9AGAR</name>